<evidence type="ECO:0000313" key="2">
    <source>
        <dbReference type="Proteomes" id="UP000694380"/>
    </source>
</evidence>
<proteinExistence type="predicted"/>
<dbReference type="Ensembl" id="ENSCPBT00000029310.1">
    <property type="protein sequence ID" value="ENSCPBP00000024886.1"/>
    <property type="gene ID" value="ENSCPBG00000017690.1"/>
</dbReference>
<name>A0A8C3P920_CHRPI</name>
<protein>
    <submittedName>
        <fullName evidence="1">Uncharacterized protein</fullName>
    </submittedName>
</protein>
<dbReference type="Proteomes" id="UP000694380">
    <property type="component" value="Unplaced"/>
</dbReference>
<accession>A0A8C3P920</accession>
<organism evidence="1 2">
    <name type="scientific">Chrysemys picta bellii</name>
    <name type="common">Western painted turtle</name>
    <name type="synonym">Emys bellii</name>
    <dbReference type="NCBI Taxonomy" id="8478"/>
    <lineage>
        <taxon>Eukaryota</taxon>
        <taxon>Metazoa</taxon>
        <taxon>Chordata</taxon>
        <taxon>Craniata</taxon>
        <taxon>Vertebrata</taxon>
        <taxon>Euteleostomi</taxon>
        <taxon>Archelosauria</taxon>
        <taxon>Testudinata</taxon>
        <taxon>Testudines</taxon>
        <taxon>Cryptodira</taxon>
        <taxon>Durocryptodira</taxon>
        <taxon>Testudinoidea</taxon>
        <taxon>Emydidae</taxon>
        <taxon>Chrysemys</taxon>
    </lineage>
</organism>
<dbReference type="AlphaFoldDB" id="A0A8C3P920"/>
<sequence>TFRSKTRHLDTLSSLQTVPTHMGMYLARFTPVPDTCPFCGVRKTLAHVYLECARLQPRFRLLLDIWLHF</sequence>
<reference evidence="1" key="2">
    <citation type="submission" date="2025-09" db="UniProtKB">
        <authorList>
            <consortium name="Ensembl"/>
        </authorList>
    </citation>
    <scope>IDENTIFICATION</scope>
</reference>
<reference evidence="1" key="1">
    <citation type="submission" date="2025-08" db="UniProtKB">
        <authorList>
            <consortium name="Ensembl"/>
        </authorList>
    </citation>
    <scope>IDENTIFICATION</scope>
</reference>
<evidence type="ECO:0000313" key="1">
    <source>
        <dbReference type="Ensembl" id="ENSCPBP00000024886.1"/>
    </source>
</evidence>
<keyword evidence="2" id="KW-1185">Reference proteome</keyword>